<dbReference type="Gene3D" id="3.80.10.10">
    <property type="entry name" value="Ribonuclease Inhibitor"/>
    <property type="match status" value="1"/>
</dbReference>
<evidence type="ECO:0000256" key="4">
    <source>
        <dbReference type="ARBA" id="ARBA00022490"/>
    </source>
</evidence>
<accession>A0ABD1H5H1</accession>
<dbReference type="InterPro" id="IPR036388">
    <property type="entry name" value="WH-like_DNA-bd_sf"/>
</dbReference>
<evidence type="ECO:0000313" key="14">
    <source>
        <dbReference type="Proteomes" id="UP001567538"/>
    </source>
</evidence>
<sequence length="850" mass="97019">MAAYGALVSVMHIVDQVQTHPFPPISIHQKQAESLTEAVSSLQHFLEGYSPRGGYTDEEDFWESRIAEAAYDAEDVIESYIVDRIRARSEIDVEQHTSSADFYQGLQMVIANMNSIKIEIKEKMVLQDQNHSIKSARSAAAGSSRSTSTPQNATMIGFDDVLLRMLDKVAGGEPDLQILPIVGMGGIGKTTLARNIFSSPLVQEHFDVRAWTTISHEYNSREILRQVLDQVMEEKWEDLSEDDLGLHLYQSLIGRRYFVVMDDMWNIEAWDRVRRFFPDNRNGSRIVVTTRLSNLASLFNYANGLEMQFLDEDASWDLFSNTVFGKESCPLELEVIGKKIVRGCRGLPLSIAVIGGLLSKSNRTKENWEVIEKDLSSVVNLEGNESCLQVLYMSYNNLPVHLKPCFLYMGSYGEDEVIPISRLIPVLVAEGFLKPINGKGLEVVAEEYVEELVDRNLLIVEKRNYCGKLKSFKLHDLLRDLCLREAQKLKFLCVLGEQSIPQGINSQRRILSTLSDHPTPLLPSLESASLVRSFITTGECEKSLLHNFRLLRLSCFGDDEDIVDKLVNLRLLNLAKLPENPSLFSFLWNLQTLYLHCYDEDHHVFDIWKMPQLRHVIISHSGRRPGEYRLPDPLSDEEDMVLENLQTLHEVGSLKFSEEVLKRIPNVVKMKLYYFDTTGEEDDYLLNDLCSLHKLETLRIHCSYHGELVREVSFPRSLKKLTLRRTCLPWEDMTKIGLLPFLQALKLEKNAFGGSEWETFEGQFSNLKSLSIHACYLECWITDNAHFPRLEHLVLSYLSYLGEIPSSIGDIPTLQSIEVMQCTDSVVDSAERIKEEQQELGNENLRIILQ</sequence>
<dbReference type="GO" id="GO:0009626">
    <property type="term" value="P:plant-type hypersensitive response"/>
    <property type="evidence" value="ECO:0007669"/>
    <property type="project" value="UniProtKB-KW"/>
</dbReference>
<keyword evidence="5" id="KW-0433">Leucine-rich repeat</keyword>
<evidence type="ECO:0000256" key="2">
    <source>
        <dbReference type="ARBA" id="ARBA00004496"/>
    </source>
</evidence>
<keyword evidence="7" id="KW-0677">Repeat</keyword>
<dbReference type="Pfam" id="PF00931">
    <property type="entry name" value="NB-ARC"/>
    <property type="match status" value="1"/>
</dbReference>
<evidence type="ECO:0000313" key="13">
    <source>
        <dbReference type="EMBL" id="KAL1551665.1"/>
    </source>
</evidence>
<protein>
    <submittedName>
        <fullName evidence="13">Late blight resistance protein R1B-16 isoform X1</fullName>
    </submittedName>
</protein>
<dbReference type="Pfam" id="PF23559">
    <property type="entry name" value="WHD_DRP"/>
    <property type="match status" value="1"/>
</dbReference>
<dbReference type="InterPro" id="IPR058922">
    <property type="entry name" value="WHD_DRP"/>
</dbReference>
<dbReference type="Proteomes" id="UP001567538">
    <property type="component" value="Unassembled WGS sequence"/>
</dbReference>
<dbReference type="PANTHER" id="PTHR23155">
    <property type="entry name" value="DISEASE RESISTANCE PROTEIN RP"/>
    <property type="match status" value="1"/>
</dbReference>
<gene>
    <name evidence="13" type="ORF">AAHA92_19478</name>
</gene>
<reference evidence="13 14" key="1">
    <citation type="submission" date="2024-06" db="EMBL/GenBank/DDBJ databases">
        <title>A chromosome level genome sequence of Diviner's sage (Salvia divinorum).</title>
        <authorList>
            <person name="Ford S.A."/>
            <person name="Ro D.-K."/>
            <person name="Ness R.W."/>
            <person name="Phillips M.A."/>
        </authorList>
    </citation>
    <scope>NUCLEOTIDE SEQUENCE [LARGE SCALE GENOMIC DNA]</scope>
    <source>
        <strain evidence="13">SAF-2024a</strain>
        <tissue evidence="13">Leaf</tissue>
    </source>
</reference>
<comment type="function">
    <text evidence="1">Confers resistance to late blight (Phytophthora infestans) races carrying the avirulence gene Avr1. Resistance proteins guard the plant against pathogens that contain an appropriate avirulence protein via an indirect interaction with this avirulence protein. That triggers a defense system including the hypersensitive response, which restricts the pathogen growth.</text>
</comment>
<dbReference type="Gene3D" id="1.20.5.4130">
    <property type="match status" value="1"/>
</dbReference>
<dbReference type="GO" id="GO:0005524">
    <property type="term" value="F:ATP binding"/>
    <property type="evidence" value="ECO:0007669"/>
    <property type="project" value="UniProtKB-KW"/>
</dbReference>
<comment type="similarity">
    <text evidence="3">Belongs to the disease resistance NB-LRR family.</text>
</comment>
<feature type="domain" description="NB-ARC" evidence="11">
    <location>
        <begin position="173"/>
        <end position="328"/>
    </location>
</feature>
<keyword evidence="6" id="KW-0381">Hypersensitive response</keyword>
<keyword evidence="10" id="KW-0067">ATP-binding</keyword>
<comment type="subcellular location">
    <subcellularLocation>
        <location evidence="2">Cytoplasm</location>
    </subcellularLocation>
</comment>
<dbReference type="Gene3D" id="3.40.50.300">
    <property type="entry name" value="P-loop containing nucleotide triphosphate hydrolases"/>
    <property type="match status" value="1"/>
</dbReference>
<dbReference type="Gene3D" id="1.10.8.430">
    <property type="entry name" value="Helical domain of apoptotic protease-activating factors"/>
    <property type="match status" value="1"/>
</dbReference>
<comment type="caution">
    <text evidence="13">The sequence shown here is derived from an EMBL/GenBank/DDBJ whole genome shotgun (WGS) entry which is preliminary data.</text>
</comment>
<name>A0ABD1H5H1_SALDI</name>
<organism evidence="13 14">
    <name type="scientific">Salvia divinorum</name>
    <name type="common">Maria pastora</name>
    <name type="synonym">Diviner's sage</name>
    <dbReference type="NCBI Taxonomy" id="28513"/>
    <lineage>
        <taxon>Eukaryota</taxon>
        <taxon>Viridiplantae</taxon>
        <taxon>Streptophyta</taxon>
        <taxon>Embryophyta</taxon>
        <taxon>Tracheophyta</taxon>
        <taxon>Spermatophyta</taxon>
        <taxon>Magnoliopsida</taxon>
        <taxon>eudicotyledons</taxon>
        <taxon>Gunneridae</taxon>
        <taxon>Pentapetalae</taxon>
        <taxon>asterids</taxon>
        <taxon>lamiids</taxon>
        <taxon>Lamiales</taxon>
        <taxon>Lamiaceae</taxon>
        <taxon>Nepetoideae</taxon>
        <taxon>Mentheae</taxon>
        <taxon>Salviinae</taxon>
        <taxon>Salvia</taxon>
        <taxon>Salvia subgen. Calosphace</taxon>
    </lineage>
</organism>
<dbReference type="InterPro" id="IPR027417">
    <property type="entry name" value="P-loop_NTPase"/>
</dbReference>
<dbReference type="PRINTS" id="PR00364">
    <property type="entry name" value="DISEASERSIST"/>
</dbReference>
<keyword evidence="4" id="KW-0963">Cytoplasm</keyword>
<dbReference type="AlphaFoldDB" id="A0ABD1H5H1"/>
<dbReference type="InterPro" id="IPR042197">
    <property type="entry name" value="Apaf_helical"/>
</dbReference>
<dbReference type="SUPFAM" id="SSF52540">
    <property type="entry name" value="P-loop containing nucleoside triphosphate hydrolases"/>
    <property type="match status" value="1"/>
</dbReference>
<dbReference type="InterPro" id="IPR032675">
    <property type="entry name" value="LRR_dom_sf"/>
</dbReference>
<evidence type="ECO:0000256" key="5">
    <source>
        <dbReference type="ARBA" id="ARBA00022614"/>
    </source>
</evidence>
<keyword evidence="9" id="KW-0611">Plant defense</keyword>
<dbReference type="Gene3D" id="1.10.10.10">
    <property type="entry name" value="Winged helix-like DNA-binding domain superfamily/Winged helix DNA-binding domain"/>
    <property type="match status" value="1"/>
</dbReference>
<dbReference type="SUPFAM" id="SSF52047">
    <property type="entry name" value="RNI-like"/>
    <property type="match status" value="1"/>
</dbReference>
<dbReference type="GO" id="GO:0005737">
    <property type="term" value="C:cytoplasm"/>
    <property type="evidence" value="ECO:0007669"/>
    <property type="project" value="UniProtKB-SubCell"/>
</dbReference>
<evidence type="ECO:0000256" key="7">
    <source>
        <dbReference type="ARBA" id="ARBA00022737"/>
    </source>
</evidence>
<evidence type="ECO:0000256" key="9">
    <source>
        <dbReference type="ARBA" id="ARBA00022821"/>
    </source>
</evidence>
<evidence type="ECO:0000256" key="6">
    <source>
        <dbReference type="ARBA" id="ARBA00022667"/>
    </source>
</evidence>
<keyword evidence="8" id="KW-0547">Nucleotide-binding</keyword>
<evidence type="ECO:0000256" key="8">
    <source>
        <dbReference type="ARBA" id="ARBA00022741"/>
    </source>
</evidence>
<dbReference type="InterPro" id="IPR044974">
    <property type="entry name" value="Disease_R_plants"/>
</dbReference>
<keyword evidence="14" id="KW-1185">Reference proteome</keyword>
<evidence type="ECO:0000256" key="3">
    <source>
        <dbReference type="ARBA" id="ARBA00008894"/>
    </source>
</evidence>
<dbReference type="InterPro" id="IPR002182">
    <property type="entry name" value="NB-ARC"/>
</dbReference>
<dbReference type="EMBL" id="JBEAFC010000007">
    <property type="protein sequence ID" value="KAL1551665.1"/>
    <property type="molecule type" value="Genomic_DNA"/>
</dbReference>
<dbReference type="PANTHER" id="PTHR23155:SF1152">
    <property type="entry name" value="AAA+ ATPASE DOMAIN-CONTAINING PROTEIN"/>
    <property type="match status" value="1"/>
</dbReference>
<evidence type="ECO:0000259" key="12">
    <source>
        <dbReference type="Pfam" id="PF23559"/>
    </source>
</evidence>
<evidence type="ECO:0000256" key="10">
    <source>
        <dbReference type="ARBA" id="ARBA00022840"/>
    </source>
</evidence>
<dbReference type="FunFam" id="3.40.50.300:FF:001091">
    <property type="entry name" value="Probable disease resistance protein At1g61300"/>
    <property type="match status" value="1"/>
</dbReference>
<proteinExistence type="inferred from homology"/>
<dbReference type="FunFam" id="1.10.10.10:FF:000322">
    <property type="entry name" value="Probable disease resistance protein At1g63360"/>
    <property type="match status" value="1"/>
</dbReference>
<dbReference type="GO" id="GO:0051607">
    <property type="term" value="P:defense response to virus"/>
    <property type="evidence" value="ECO:0007669"/>
    <property type="project" value="UniProtKB-ARBA"/>
</dbReference>
<feature type="domain" description="Disease resistance protein winged helix" evidence="12">
    <location>
        <begin position="414"/>
        <end position="482"/>
    </location>
</feature>
<evidence type="ECO:0000256" key="1">
    <source>
        <dbReference type="ARBA" id="ARBA00002074"/>
    </source>
</evidence>
<evidence type="ECO:0000259" key="11">
    <source>
        <dbReference type="Pfam" id="PF00931"/>
    </source>
</evidence>